<dbReference type="AlphaFoldDB" id="A0A1D1Y7P0"/>
<dbReference type="GO" id="GO:0016020">
    <property type="term" value="C:membrane"/>
    <property type="evidence" value="ECO:0007669"/>
    <property type="project" value="UniProtKB-SubCell"/>
</dbReference>
<dbReference type="PIRSF" id="PIRSF000641">
    <property type="entry name" value="SRK"/>
    <property type="match status" value="1"/>
</dbReference>
<feature type="transmembrane region" description="Helical" evidence="22">
    <location>
        <begin position="435"/>
        <end position="460"/>
    </location>
</feature>
<dbReference type="FunFam" id="3.30.200.20:FF:000059">
    <property type="entry name" value="S-receptor-like serine/threonine-protein kinase"/>
    <property type="match status" value="1"/>
</dbReference>
<evidence type="ECO:0000256" key="1">
    <source>
        <dbReference type="ARBA" id="ARBA00004479"/>
    </source>
</evidence>
<dbReference type="InterPro" id="IPR008271">
    <property type="entry name" value="Ser/Thr_kinase_AS"/>
</dbReference>
<evidence type="ECO:0000256" key="12">
    <source>
        <dbReference type="ARBA" id="ARBA00022989"/>
    </source>
</evidence>
<evidence type="ECO:0000259" key="24">
    <source>
        <dbReference type="PROSITE" id="PS50011"/>
    </source>
</evidence>
<comment type="subcellular location">
    <subcellularLocation>
        <location evidence="1">Membrane</location>
        <topology evidence="1">Single-pass type I membrane protein</topology>
    </subcellularLocation>
</comment>
<evidence type="ECO:0000256" key="17">
    <source>
        <dbReference type="ARBA" id="ARBA00023180"/>
    </source>
</evidence>
<evidence type="ECO:0000256" key="14">
    <source>
        <dbReference type="ARBA" id="ARBA00023136"/>
    </source>
</evidence>
<evidence type="ECO:0000256" key="5">
    <source>
        <dbReference type="ARBA" id="ARBA00022679"/>
    </source>
</evidence>
<keyword evidence="15" id="KW-1015">Disulfide bond</keyword>
<feature type="signal peptide" evidence="23">
    <location>
        <begin position="1"/>
        <end position="29"/>
    </location>
</feature>
<organism evidence="26">
    <name type="scientific">Anthurium amnicola</name>
    <dbReference type="NCBI Taxonomy" id="1678845"/>
    <lineage>
        <taxon>Eukaryota</taxon>
        <taxon>Viridiplantae</taxon>
        <taxon>Streptophyta</taxon>
        <taxon>Embryophyta</taxon>
        <taxon>Tracheophyta</taxon>
        <taxon>Spermatophyta</taxon>
        <taxon>Magnoliopsida</taxon>
        <taxon>Liliopsida</taxon>
        <taxon>Araceae</taxon>
        <taxon>Pothoideae</taxon>
        <taxon>Potheae</taxon>
        <taxon>Anthurium</taxon>
    </lineage>
</organism>
<reference evidence="26" key="1">
    <citation type="submission" date="2015-07" db="EMBL/GenBank/DDBJ databases">
        <title>Transcriptome Assembly of Anthurium amnicola.</title>
        <authorList>
            <person name="Suzuki J."/>
        </authorList>
    </citation>
    <scope>NUCLEOTIDE SEQUENCE</scope>
</reference>
<keyword evidence="26" id="KW-0430">Lectin</keyword>
<dbReference type="FunFam" id="1.10.510.10:FF:000384">
    <property type="entry name" value="G-type lectin S-receptor-like serine/threonine-protein kinase"/>
    <property type="match status" value="1"/>
</dbReference>
<comment type="similarity">
    <text evidence="20">Belongs to the protein kinase superfamily. Ser/Thr protein kinase family.</text>
</comment>
<keyword evidence="13" id="KW-0465">Mannose-binding</keyword>
<dbReference type="GO" id="GO:0051707">
    <property type="term" value="P:response to other organism"/>
    <property type="evidence" value="ECO:0007669"/>
    <property type="project" value="UniProtKB-ARBA"/>
</dbReference>
<dbReference type="Gene3D" id="2.90.10.10">
    <property type="entry name" value="Bulb-type lectin domain"/>
    <property type="match status" value="2"/>
</dbReference>
<evidence type="ECO:0000256" key="19">
    <source>
        <dbReference type="ARBA" id="ARBA00048679"/>
    </source>
</evidence>
<sequence length="847" mass="91865">MGSFRDPRSTFPLLISALIFFLAAFKSDAADVALGSVLRPTDSNASWVSPGETCSLQFFPVDAGGASLYVAAIAFGGIRVWTAGGGSTPGMVDSAASLQLGSDGNLRLFNGSEVLVWESGTAGRGVTKGALLDTGNFVLSNGSTVWDSFSNPTDTLLQNQNFTLNETLRSGPYSFSLLLVGNFTLEWNNTVVYYNKGLNASVVANVNLTSPSLTLQSNGIVTLSDQALATAPVIAYSSDYGEPGELVRFLRLDDDGNLRAYSSVRGTGQATARWSAVTDQCEVFGWCGNMGICSYNDTEPTCGCPSKNFELTEPGDPRKGCRRKQEIKDCPGNSTMLQLDHTQFLTYPPDISTEVFFVGITACRQNCLSGSSCVASTSLADGSGLCYLKVSNFVSGYQSRALPSTSFVKVCGPGIPNDPQPASEQSRDGSSKPTAWVLALAVLGTILALVLLEAALWWCFCRNSPKYGPSSAQYALLEYASGAPVQFSYKELQRSTKGFKEKLGEGGFGAVYRGVLANRTVVAVKQLEGIEQGEKQFRMEVATISSTHHLNLVRLIGFCSEGRHRLLVYEFMKNGSLDNFLFSSESSTKLSWETRFGIALGTARGITYLHEECRDCIVHCDIKPENILLDENFNAKVSDFGLAKLVHPKDHRHRTLTSVRGTRGYLAPEWLANLPITSKSDVFSYGMVLLEIVSGRRNFDVSDDTNRKKFSLWAYEEFDKGNTRSIVDWRLANQQVDMEQLDRMIQVSFWCIHEQPSQRPNMGKVVQMLEGIMEIERPPAPKATDASLSITGGSGSVSLISTFAASAAPVPSSSEFTPATSGISLSLTSRRDTEKAFSSVIERSESA</sequence>
<evidence type="ECO:0000256" key="22">
    <source>
        <dbReference type="SAM" id="Phobius"/>
    </source>
</evidence>
<evidence type="ECO:0000256" key="13">
    <source>
        <dbReference type="ARBA" id="ARBA00023035"/>
    </source>
</evidence>
<evidence type="ECO:0000256" key="10">
    <source>
        <dbReference type="ARBA" id="ARBA00022777"/>
    </source>
</evidence>
<evidence type="ECO:0000256" key="11">
    <source>
        <dbReference type="ARBA" id="ARBA00022840"/>
    </source>
</evidence>
<keyword evidence="10 20" id="KW-0418">Kinase</keyword>
<evidence type="ECO:0000256" key="6">
    <source>
        <dbReference type="ARBA" id="ARBA00022692"/>
    </source>
</evidence>
<dbReference type="PROSITE" id="PS00107">
    <property type="entry name" value="PROTEIN_KINASE_ATP"/>
    <property type="match status" value="1"/>
</dbReference>
<feature type="domain" description="Bulb-type lectin" evidence="25">
    <location>
        <begin position="32"/>
        <end position="152"/>
    </location>
</feature>
<evidence type="ECO:0000256" key="23">
    <source>
        <dbReference type="SAM" id="SignalP"/>
    </source>
</evidence>
<dbReference type="SUPFAM" id="SSF56112">
    <property type="entry name" value="Protein kinase-like (PK-like)"/>
    <property type="match status" value="1"/>
</dbReference>
<dbReference type="GO" id="GO:0005524">
    <property type="term" value="F:ATP binding"/>
    <property type="evidence" value="ECO:0007669"/>
    <property type="project" value="UniProtKB-UniRule"/>
</dbReference>
<dbReference type="Pfam" id="PF00069">
    <property type="entry name" value="Pkinase"/>
    <property type="match status" value="1"/>
</dbReference>
<evidence type="ECO:0000256" key="20">
    <source>
        <dbReference type="PIRNR" id="PIRNR000641"/>
    </source>
</evidence>
<feature type="domain" description="Protein kinase" evidence="24">
    <location>
        <begin position="497"/>
        <end position="773"/>
    </location>
</feature>
<dbReference type="InterPro" id="IPR000719">
    <property type="entry name" value="Prot_kinase_dom"/>
</dbReference>
<comment type="catalytic activity">
    <reaction evidence="18 20">
        <text>L-threonyl-[protein] + ATP = O-phospho-L-threonyl-[protein] + ADP + H(+)</text>
        <dbReference type="Rhea" id="RHEA:46608"/>
        <dbReference type="Rhea" id="RHEA-COMP:11060"/>
        <dbReference type="Rhea" id="RHEA-COMP:11605"/>
        <dbReference type="ChEBI" id="CHEBI:15378"/>
        <dbReference type="ChEBI" id="CHEBI:30013"/>
        <dbReference type="ChEBI" id="CHEBI:30616"/>
        <dbReference type="ChEBI" id="CHEBI:61977"/>
        <dbReference type="ChEBI" id="CHEBI:456216"/>
        <dbReference type="EC" id="2.7.11.1"/>
    </reaction>
</comment>
<dbReference type="InterPro" id="IPR017441">
    <property type="entry name" value="Protein_kinase_ATP_BS"/>
</dbReference>
<keyword evidence="2 20" id="KW-0723">Serine/threonine-protein kinase</keyword>
<evidence type="ECO:0000256" key="9">
    <source>
        <dbReference type="ARBA" id="ARBA00022741"/>
    </source>
</evidence>
<evidence type="ECO:0000256" key="4">
    <source>
        <dbReference type="ARBA" id="ARBA00022546"/>
    </source>
</evidence>
<keyword evidence="5 20" id="KW-0808">Transferase</keyword>
<evidence type="ECO:0000259" key="25">
    <source>
        <dbReference type="PROSITE" id="PS50927"/>
    </source>
</evidence>
<dbReference type="PROSITE" id="PS00108">
    <property type="entry name" value="PROTEIN_KINASE_ST"/>
    <property type="match status" value="1"/>
</dbReference>
<evidence type="ECO:0000256" key="16">
    <source>
        <dbReference type="ARBA" id="ARBA00023170"/>
    </source>
</evidence>
<dbReference type="InterPro" id="IPR024171">
    <property type="entry name" value="SRK-like_kinase"/>
</dbReference>
<dbReference type="PANTHER" id="PTHR47974">
    <property type="entry name" value="OS07G0415500 PROTEIN"/>
    <property type="match status" value="1"/>
</dbReference>
<dbReference type="FunFam" id="2.90.10.10:FF:000025">
    <property type="entry name" value="G-type lectin S-receptor-like serine/threonine-protein kinase"/>
    <property type="match status" value="1"/>
</dbReference>
<evidence type="ECO:0000256" key="18">
    <source>
        <dbReference type="ARBA" id="ARBA00047899"/>
    </source>
</evidence>
<dbReference type="Gene3D" id="1.10.510.10">
    <property type="entry name" value="Transferase(Phosphotransferase) domain 1"/>
    <property type="match status" value="1"/>
</dbReference>
<evidence type="ECO:0000256" key="7">
    <source>
        <dbReference type="ARBA" id="ARBA00022729"/>
    </source>
</evidence>
<keyword evidence="9 20" id="KW-0547">Nucleotide-binding</keyword>
<dbReference type="InterPro" id="IPR036426">
    <property type="entry name" value="Bulb-type_lectin_dom_sf"/>
</dbReference>
<comment type="catalytic activity">
    <reaction evidence="19 20">
        <text>L-seryl-[protein] + ATP = O-phospho-L-seryl-[protein] + ADP + H(+)</text>
        <dbReference type="Rhea" id="RHEA:17989"/>
        <dbReference type="Rhea" id="RHEA-COMP:9863"/>
        <dbReference type="Rhea" id="RHEA-COMP:11604"/>
        <dbReference type="ChEBI" id="CHEBI:15378"/>
        <dbReference type="ChEBI" id="CHEBI:29999"/>
        <dbReference type="ChEBI" id="CHEBI:30616"/>
        <dbReference type="ChEBI" id="CHEBI:83421"/>
        <dbReference type="ChEBI" id="CHEBI:456216"/>
        <dbReference type="EC" id="2.7.11.1"/>
    </reaction>
</comment>
<dbReference type="GO" id="GO:0048544">
    <property type="term" value="P:recognition of pollen"/>
    <property type="evidence" value="ECO:0007669"/>
    <property type="project" value="InterPro"/>
</dbReference>
<evidence type="ECO:0000256" key="15">
    <source>
        <dbReference type="ARBA" id="ARBA00023157"/>
    </source>
</evidence>
<protein>
    <recommendedName>
        <fullName evidence="20">Receptor-like serine/threonine-protein kinase</fullName>
        <ecNumber evidence="20">2.7.11.1</ecNumber>
    </recommendedName>
</protein>
<evidence type="ECO:0000256" key="3">
    <source>
        <dbReference type="ARBA" id="ARBA00022536"/>
    </source>
</evidence>
<dbReference type="PROSITE" id="PS50927">
    <property type="entry name" value="BULB_LECTIN"/>
    <property type="match status" value="1"/>
</dbReference>
<evidence type="ECO:0000256" key="8">
    <source>
        <dbReference type="ARBA" id="ARBA00022737"/>
    </source>
</evidence>
<dbReference type="EC" id="2.7.11.1" evidence="20"/>
<keyword evidence="14 22" id="KW-0472">Membrane</keyword>
<dbReference type="SMART" id="SM00108">
    <property type="entry name" value="B_lectin"/>
    <property type="match status" value="1"/>
</dbReference>
<dbReference type="GO" id="GO:0106310">
    <property type="term" value="F:protein serine kinase activity"/>
    <property type="evidence" value="ECO:0007669"/>
    <property type="project" value="RHEA"/>
</dbReference>
<dbReference type="Pfam" id="PF00954">
    <property type="entry name" value="S_locus_glycop"/>
    <property type="match status" value="1"/>
</dbReference>
<dbReference type="EMBL" id="GDJX01017288">
    <property type="protein sequence ID" value="JAT50648.1"/>
    <property type="molecule type" value="Transcribed_RNA"/>
</dbReference>
<dbReference type="InterPro" id="IPR001480">
    <property type="entry name" value="Bulb-type_lectin_dom"/>
</dbReference>
<keyword evidence="4" id="KW-0348">Hemagglutinin</keyword>
<feature type="binding site" evidence="21">
    <location>
        <position position="525"/>
    </location>
    <ligand>
        <name>ATP</name>
        <dbReference type="ChEBI" id="CHEBI:30616"/>
    </ligand>
</feature>
<keyword evidence="7 23" id="KW-0732">Signal</keyword>
<keyword evidence="17" id="KW-0325">Glycoprotein</keyword>
<dbReference type="PROSITE" id="PS50011">
    <property type="entry name" value="PROTEIN_KINASE_DOM"/>
    <property type="match status" value="1"/>
</dbReference>
<dbReference type="GO" id="GO:0004674">
    <property type="term" value="F:protein serine/threonine kinase activity"/>
    <property type="evidence" value="ECO:0007669"/>
    <property type="project" value="UniProtKB-KW"/>
</dbReference>
<dbReference type="SMART" id="SM00220">
    <property type="entry name" value="S_TKc"/>
    <property type="match status" value="1"/>
</dbReference>
<dbReference type="Pfam" id="PF01453">
    <property type="entry name" value="B_lectin"/>
    <property type="match status" value="1"/>
</dbReference>
<dbReference type="InterPro" id="IPR003609">
    <property type="entry name" value="Pan_app"/>
</dbReference>
<dbReference type="PANTHER" id="PTHR47974:SF9">
    <property type="entry name" value="RECEPTOR-LIKE SERINE_THREONINE-PROTEIN KINASE"/>
    <property type="match status" value="1"/>
</dbReference>
<dbReference type="SUPFAM" id="SSF51110">
    <property type="entry name" value="alpha-D-mannose-specific plant lectins"/>
    <property type="match status" value="1"/>
</dbReference>
<dbReference type="GO" id="GO:0005537">
    <property type="term" value="F:D-mannose binding"/>
    <property type="evidence" value="ECO:0007669"/>
    <property type="project" value="UniProtKB-KW"/>
</dbReference>
<dbReference type="InterPro" id="IPR000858">
    <property type="entry name" value="S_locus_glycoprot_dom"/>
</dbReference>
<dbReference type="Pfam" id="PF08276">
    <property type="entry name" value="PAN_2"/>
    <property type="match status" value="1"/>
</dbReference>
<accession>A0A1D1Y7P0</accession>
<dbReference type="InterPro" id="IPR011009">
    <property type="entry name" value="Kinase-like_dom_sf"/>
</dbReference>
<dbReference type="Gene3D" id="3.30.200.20">
    <property type="entry name" value="Phosphorylase Kinase, domain 1"/>
    <property type="match status" value="1"/>
</dbReference>
<evidence type="ECO:0000256" key="21">
    <source>
        <dbReference type="PROSITE-ProRule" id="PRU10141"/>
    </source>
</evidence>
<keyword evidence="16 26" id="KW-0675">Receptor</keyword>
<evidence type="ECO:0000256" key="2">
    <source>
        <dbReference type="ARBA" id="ARBA00022527"/>
    </source>
</evidence>
<keyword evidence="8" id="KW-0677">Repeat</keyword>
<gene>
    <name evidence="26" type="primary">At1g34300_0</name>
    <name evidence="26" type="ORF">g.106000</name>
</gene>
<evidence type="ECO:0000313" key="26">
    <source>
        <dbReference type="EMBL" id="JAT50648.1"/>
    </source>
</evidence>
<keyword evidence="12 22" id="KW-1133">Transmembrane helix</keyword>
<keyword evidence="11 20" id="KW-0067">ATP-binding</keyword>
<feature type="chain" id="PRO_5008900003" description="Receptor-like serine/threonine-protein kinase" evidence="23">
    <location>
        <begin position="30"/>
        <end position="847"/>
    </location>
</feature>
<keyword evidence="3" id="KW-0245">EGF-like domain</keyword>
<dbReference type="CDD" id="cd14066">
    <property type="entry name" value="STKc_IRAK"/>
    <property type="match status" value="1"/>
</dbReference>
<name>A0A1D1Y7P0_9ARAE</name>
<proteinExistence type="inferred from homology"/>
<keyword evidence="6 22" id="KW-0812">Transmembrane</keyword>